<dbReference type="InterPro" id="IPR033649">
    <property type="entry name" value="MtLigD_Pol-like"/>
</dbReference>
<evidence type="ECO:0000313" key="2">
    <source>
        <dbReference type="EMBL" id="NYE72912.1"/>
    </source>
</evidence>
<dbReference type="PANTHER" id="PTHR42705:SF2">
    <property type="entry name" value="BIFUNCTIONAL NON-HOMOLOGOUS END JOINING PROTEIN LIGD"/>
    <property type="match status" value="1"/>
</dbReference>
<dbReference type="Proteomes" id="UP000569914">
    <property type="component" value="Unassembled WGS sequence"/>
</dbReference>
<gene>
    <name evidence="2" type="ORF">BKA15_004241</name>
</gene>
<protein>
    <submittedName>
        <fullName evidence="2">DNA ligase D-like protein (Predicted polymerase)</fullName>
    </submittedName>
</protein>
<dbReference type="AlphaFoldDB" id="A0A7Y9I9Y2"/>
<keyword evidence="3" id="KW-1185">Reference proteome</keyword>
<accession>A0A7Y9I9Y2</accession>
<reference evidence="2 3" key="1">
    <citation type="submission" date="2020-07" db="EMBL/GenBank/DDBJ databases">
        <title>Sequencing the genomes of 1000 actinobacteria strains.</title>
        <authorList>
            <person name="Klenk H.-P."/>
        </authorList>
    </citation>
    <scope>NUCLEOTIDE SEQUENCE [LARGE SCALE GENOMIC DNA]</scope>
    <source>
        <strain evidence="2 3">DSM 22083</strain>
    </source>
</reference>
<dbReference type="InterPro" id="IPR052171">
    <property type="entry name" value="NHEJ_LigD"/>
</dbReference>
<sequence length="293" mass="32062">MPASRKIVVDGHPLRLTNLDKVLYPETGTTKGDVLAYYARVADRMLPLLAGRAVTRKRWPDGVGTAERPEPAFFTKSLDSGTPEWVTRTTLTHNEEPKTYPLIDSTATLLLMAQYAALELHVPQWRATTGGERGSPDRLVLDLDPGPGAGLAECIEIARQARHLLDSIGLSTCPVTSGSKGLHLYAHLNGDLTSADASNLARELARGLEKANPDLVTSQMRKSLRPGKVFVDWSQNNAAKTTICPYSLRGQPRPMVAAPRTWDELDTHPDQLDGDQVLSRLDHEDPLAEFVSS</sequence>
<feature type="domain" description="DNA ligase D polymerase" evidence="1">
    <location>
        <begin position="30"/>
        <end position="284"/>
    </location>
</feature>
<evidence type="ECO:0000313" key="3">
    <source>
        <dbReference type="Proteomes" id="UP000569914"/>
    </source>
</evidence>
<dbReference type="Gene3D" id="3.90.920.10">
    <property type="entry name" value="DNA primase, PRIM domain"/>
    <property type="match status" value="1"/>
</dbReference>
<dbReference type="GO" id="GO:0016874">
    <property type="term" value="F:ligase activity"/>
    <property type="evidence" value="ECO:0007669"/>
    <property type="project" value="UniProtKB-KW"/>
</dbReference>
<dbReference type="RefSeq" id="WP_179754038.1">
    <property type="nucleotide sequence ID" value="NZ_JACCBU010000001.1"/>
</dbReference>
<proteinExistence type="predicted"/>
<name>A0A7Y9I9Y2_9ACTN</name>
<dbReference type="PANTHER" id="PTHR42705">
    <property type="entry name" value="BIFUNCTIONAL NON-HOMOLOGOUS END JOINING PROTEIN LIGD"/>
    <property type="match status" value="1"/>
</dbReference>
<organism evidence="2 3">
    <name type="scientific">Microlunatus parietis</name>
    <dbReference type="NCBI Taxonomy" id="682979"/>
    <lineage>
        <taxon>Bacteria</taxon>
        <taxon>Bacillati</taxon>
        <taxon>Actinomycetota</taxon>
        <taxon>Actinomycetes</taxon>
        <taxon>Propionibacteriales</taxon>
        <taxon>Propionibacteriaceae</taxon>
        <taxon>Microlunatus</taxon>
    </lineage>
</organism>
<evidence type="ECO:0000259" key="1">
    <source>
        <dbReference type="Pfam" id="PF21686"/>
    </source>
</evidence>
<dbReference type="NCBIfam" id="TIGR02778">
    <property type="entry name" value="ligD_pol"/>
    <property type="match status" value="1"/>
</dbReference>
<dbReference type="CDD" id="cd04863">
    <property type="entry name" value="MtLigD_Pol_like"/>
    <property type="match status" value="1"/>
</dbReference>
<dbReference type="EMBL" id="JACCBU010000001">
    <property type="protein sequence ID" value="NYE72912.1"/>
    <property type="molecule type" value="Genomic_DNA"/>
</dbReference>
<dbReference type="InterPro" id="IPR014145">
    <property type="entry name" value="LigD_pol_dom"/>
</dbReference>
<comment type="caution">
    <text evidence="2">The sequence shown here is derived from an EMBL/GenBank/DDBJ whole genome shotgun (WGS) entry which is preliminary data.</text>
</comment>
<keyword evidence="2" id="KW-0436">Ligase</keyword>
<dbReference type="Pfam" id="PF21686">
    <property type="entry name" value="LigD_Prim-Pol"/>
    <property type="match status" value="1"/>
</dbReference>